<dbReference type="AlphaFoldDB" id="A0A5B7GPY4"/>
<dbReference type="Proteomes" id="UP000324222">
    <property type="component" value="Unassembled WGS sequence"/>
</dbReference>
<gene>
    <name evidence="1" type="ORF">E2C01_052641</name>
</gene>
<protein>
    <submittedName>
        <fullName evidence="1">Uncharacterized protein</fullName>
    </submittedName>
</protein>
<evidence type="ECO:0000313" key="2">
    <source>
        <dbReference type="Proteomes" id="UP000324222"/>
    </source>
</evidence>
<proteinExistence type="predicted"/>
<dbReference type="EMBL" id="VSRR010015858">
    <property type="protein sequence ID" value="MPC58634.1"/>
    <property type="molecule type" value="Genomic_DNA"/>
</dbReference>
<reference evidence="1 2" key="1">
    <citation type="submission" date="2019-05" db="EMBL/GenBank/DDBJ databases">
        <title>Another draft genome of Portunus trituberculatus and its Hox gene families provides insights of decapod evolution.</title>
        <authorList>
            <person name="Jeong J.-H."/>
            <person name="Song I."/>
            <person name="Kim S."/>
            <person name="Choi T."/>
            <person name="Kim D."/>
            <person name="Ryu S."/>
            <person name="Kim W."/>
        </authorList>
    </citation>
    <scope>NUCLEOTIDE SEQUENCE [LARGE SCALE GENOMIC DNA]</scope>
    <source>
        <tissue evidence="1">Muscle</tissue>
    </source>
</reference>
<evidence type="ECO:0000313" key="1">
    <source>
        <dbReference type="EMBL" id="MPC58634.1"/>
    </source>
</evidence>
<accession>A0A5B7GPY4</accession>
<keyword evidence="2" id="KW-1185">Reference proteome</keyword>
<organism evidence="1 2">
    <name type="scientific">Portunus trituberculatus</name>
    <name type="common">Swimming crab</name>
    <name type="synonym">Neptunus trituberculatus</name>
    <dbReference type="NCBI Taxonomy" id="210409"/>
    <lineage>
        <taxon>Eukaryota</taxon>
        <taxon>Metazoa</taxon>
        <taxon>Ecdysozoa</taxon>
        <taxon>Arthropoda</taxon>
        <taxon>Crustacea</taxon>
        <taxon>Multicrustacea</taxon>
        <taxon>Malacostraca</taxon>
        <taxon>Eumalacostraca</taxon>
        <taxon>Eucarida</taxon>
        <taxon>Decapoda</taxon>
        <taxon>Pleocyemata</taxon>
        <taxon>Brachyura</taxon>
        <taxon>Eubrachyura</taxon>
        <taxon>Portunoidea</taxon>
        <taxon>Portunidae</taxon>
        <taxon>Portuninae</taxon>
        <taxon>Portunus</taxon>
    </lineage>
</organism>
<sequence>MLSNIYLVMRRPRSTGGAYPHPFHSLMTGKEYAIIVYLVMLRRRPIGKSFRALLIECPYHVSLVIPFQESQRAHQSQSEGETQRDATQPALPASHCFSEPMYTTQPAGTGALQCFEQVYLTHVPQRRCPAVSGPRE</sequence>
<name>A0A5B7GPY4_PORTR</name>
<comment type="caution">
    <text evidence="1">The sequence shown here is derived from an EMBL/GenBank/DDBJ whole genome shotgun (WGS) entry which is preliminary data.</text>
</comment>